<evidence type="ECO:0000256" key="1">
    <source>
        <dbReference type="ARBA" id="ARBA00006432"/>
    </source>
</evidence>
<dbReference type="SUPFAM" id="SSF56801">
    <property type="entry name" value="Acetyl-CoA synthetase-like"/>
    <property type="match status" value="1"/>
</dbReference>
<evidence type="ECO:0000313" key="6">
    <source>
        <dbReference type="Proteomes" id="UP001595711"/>
    </source>
</evidence>
<accession>A0ABV7VB19</accession>
<dbReference type="PROSITE" id="PS00455">
    <property type="entry name" value="AMP_BINDING"/>
    <property type="match status" value="1"/>
</dbReference>
<organism evidence="5 6">
    <name type="scientific">Ferrovibrio xuzhouensis</name>
    <dbReference type="NCBI Taxonomy" id="1576914"/>
    <lineage>
        <taxon>Bacteria</taxon>
        <taxon>Pseudomonadati</taxon>
        <taxon>Pseudomonadota</taxon>
        <taxon>Alphaproteobacteria</taxon>
        <taxon>Rhodospirillales</taxon>
        <taxon>Rhodospirillaceae</taxon>
        <taxon>Ferrovibrio</taxon>
    </lineage>
</organism>
<name>A0ABV7VB19_9PROT</name>
<feature type="domain" description="AMP-binding enzyme C-terminal" evidence="4">
    <location>
        <begin position="433"/>
        <end position="508"/>
    </location>
</feature>
<dbReference type="PANTHER" id="PTHR43201:SF5">
    <property type="entry name" value="MEDIUM-CHAIN ACYL-COA LIGASE ACSF2, MITOCHONDRIAL"/>
    <property type="match status" value="1"/>
</dbReference>
<dbReference type="RefSeq" id="WP_379720937.1">
    <property type="nucleotide sequence ID" value="NZ_JBHRYJ010000001.1"/>
</dbReference>
<dbReference type="Gene3D" id="3.30.300.30">
    <property type="match status" value="1"/>
</dbReference>
<dbReference type="Gene3D" id="3.40.50.12780">
    <property type="entry name" value="N-terminal domain of ligase-like"/>
    <property type="match status" value="1"/>
</dbReference>
<keyword evidence="6" id="KW-1185">Reference proteome</keyword>
<keyword evidence="2" id="KW-0436">Ligase</keyword>
<dbReference type="PANTHER" id="PTHR43201">
    <property type="entry name" value="ACYL-COA SYNTHETASE"/>
    <property type="match status" value="1"/>
</dbReference>
<dbReference type="InterPro" id="IPR020845">
    <property type="entry name" value="AMP-binding_CS"/>
</dbReference>
<proteinExistence type="inferred from homology"/>
<evidence type="ECO:0000259" key="3">
    <source>
        <dbReference type="Pfam" id="PF00501"/>
    </source>
</evidence>
<dbReference type="InterPro" id="IPR025110">
    <property type="entry name" value="AMP-bd_C"/>
</dbReference>
<dbReference type="InterPro" id="IPR045851">
    <property type="entry name" value="AMP-bd_C_sf"/>
</dbReference>
<evidence type="ECO:0000256" key="2">
    <source>
        <dbReference type="ARBA" id="ARBA00022598"/>
    </source>
</evidence>
<comment type="caution">
    <text evidence="5">The sequence shown here is derived from an EMBL/GenBank/DDBJ whole genome shotgun (WGS) entry which is preliminary data.</text>
</comment>
<dbReference type="InterPro" id="IPR042099">
    <property type="entry name" value="ANL_N_sf"/>
</dbReference>
<dbReference type="EMBL" id="JBHRYJ010000001">
    <property type="protein sequence ID" value="MFC3674273.1"/>
    <property type="molecule type" value="Genomic_DNA"/>
</dbReference>
<sequence length="537" mass="58837">MPYGVVHSTIGEVLGRHAVGRGDKTFLSFEGRDFTYAFADRHSNRVANGLRDKVKVEKGDHVGLLLGNCPEFLWSVFGLGKLGAVAVPFNTAAKGELLGYLLGHSRVSVLIVEEDLLPRAEDYLRKSDAIHTVIVVPGPTGDGAGGSGGLTTMPFAALEDAPDTPPGVAVSYRDPMFLMYTSGTTGPSKGVVAPHSQGLSVGDQVATGYGYTADDILYTCLPLFHGNALWYSMMPALLCGATLVVSRRFSGSRFWQEVVDCGATQTNALGAMANIVLKELGRLDRSRLRLRQCMVVPALDEDAGRPFREMGIRLTSLFAQTETFAATLYGPDEPPEKAGSAGRVHPYTEVAILDDEDRLLSPGEVGEIAVRPAVPGIMMQGYFEMPKETLGTMSSLWFHTGDRGYLDADGYLYFVDRKKDAIRRRGENISAYELEMIISRHPALREAAAVAVSSELGEDDVLVCLVANPDVRIDFAEIIAFCDANMPYFMVPRYLHILEELPKTASEKIEKYKLRQWAVENMDRLWDREKAGIKVTR</sequence>
<protein>
    <submittedName>
        <fullName evidence="5">AMP-binding protein</fullName>
    </submittedName>
</protein>
<dbReference type="InterPro" id="IPR000873">
    <property type="entry name" value="AMP-dep_synth/lig_dom"/>
</dbReference>
<gene>
    <name evidence="5" type="ORF">ACFOOQ_01885</name>
</gene>
<feature type="domain" description="AMP-dependent synthetase/ligase" evidence="3">
    <location>
        <begin position="16"/>
        <end position="383"/>
    </location>
</feature>
<dbReference type="Proteomes" id="UP001595711">
    <property type="component" value="Unassembled WGS sequence"/>
</dbReference>
<dbReference type="Pfam" id="PF00501">
    <property type="entry name" value="AMP-binding"/>
    <property type="match status" value="1"/>
</dbReference>
<reference evidence="6" key="1">
    <citation type="journal article" date="2019" name="Int. J. Syst. Evol. Microbiol.">
        <title>The Global Catalogue of Microorganisms (GCM) 10K type strain sequencing project: providing services to taxonomists for standard genome sequencing and annotation.</title>
        <authorList>
            <consortium name="The Broad Institute Genomics Platform"/>
            <consortium name="The Broad Institute Genome Sequencing Center for Infectious Disease"/>
            <person name="Wu L."/>
            <person name="Ma J."/>
        </authorList>
    </citation>
    <scope>NUCLEOTIDE SEQUENCE [LARGE SCALE GENOMIC DNA]</scope>
    <source>
        <strain evidence="6">KCTC 42182</strain>
    </source>
</reference>
<comment type="similarity">
    <text evidence="1">Belongs to the ATP-dependent AMP-binding enzyme family.</text>
</comment>
<evidence type="ECO:0000259" key="4">
    <source>
        <dbReference type="Pfam" id="PF13193"/>
    </source>
</evidence>
<dbReference type="Pfam" id="PF13193">
    <property type="entry name" value="AMP-binding_C"/>
    <property type="match status" value="1"/>
</dbReference>
<evidence type="ECO:0000313" key="5">
    <source>
        <dbReference type="EMBL" id="MFC3674273.1"/>
    </source>
</evidence>